<sequence length="523" mass="58024">MPRSRSVRSAGYHASPVTPVAVPSDNGNLPNAELARICDLLTNLTEKLDRVILNVAPNHQRGEQSPMVDAGSCEANGISAKLEPPQERAVPSSSPSIQVDQSWFEPKLPSPHVSTQVPNPWLQKLVPAANIEIFDGDPKCWPRFIAGFKSMVHDSLSSDVDRLAILAQLLSPRLREGFAGLLSTPTMYYQVLQELQRMYGDPVAAVQSHAAALTSVEPLRSESLAELERFYLQVNGPVSILEVNSLHNELNSVILVSQVSCKLTRNLREKWAHQVHSRSHETLNLRHFVDWLKELVIEKRFLATYMNHEPAVPTTRNKVRSQAAADSKGVRTTTAAVTPLRHCVVCDADSHNITSCTSFSKMDMAARLAVIRKRRLCIRCLKPGHLKQKCTSKRNCMVNGCKGTHHSLLHGAPRIYSSPVTQSIPSPTDQRELVSTSVNAARVHCHAVKHQVLCAVVPIQVTFGTTTCRTFALLDSGAEVSVMSQALSKEFENGRQKTRIQSPHYPWSGTNVRVRVPLYDFRY</sequence>
<evidence type="ECO:0000256" key="1">
    <source>
        <dbReference type="SAM" id="MobiDB-lite"/>
    </source>
</evidence>
<dbReference type="InterPro" id="IPR005312">
    <property type="entry name" value="DUF1759"/>
</dbReference>
<proteinExistence type="predicted"/>
<dbReference type="Proteomes" id="UP000046395">
    <property type="component" value="Unassembled WGS sequence"/>
</dbReference>
<dbReference type="PANTHER" id="PTHR47331:SF1">
    <property type="entry name" value="GAG-LIKE PROTEIN"/>
    <property type="match status" value="1"/>
</dbReference>
<evidence type="ECO:0000313" key="3">
    <source>
        <dbReference type="WBParaSite" id="TMUE_0000001917.1"/>
    </source>
</evidence>
<evidence type="ECO:0000313" key="2">
    <source>
        <dbReference type="Proteomes" id="UP000046395"/>
    </source>
</evidence>
<dbReference type="AlphaFoldDB" id="A0A5S6Q4N1"/>
<keyword evidence="2" id="KW-1185">Reference proteome</keyword>
<accession>A0A5S6Q4N1</accession>
<reference evidence="3" key="1">
    <citation type="submission" date="2019-12" db="UniProtKB">
        <authorList>
            <consortium name="WormBaseParasite"/>
        </authorList>
    </citation>
    <scope>IDENTIFICATION</scope>
</reference>
<dbReference type="Pfam" id="PF03564">
    <property type="entry name" value="DUF1759"/>
    <property type="match status" value="1"/>
</dbReference>
<dbReference type="WBParaSite" id="TMUE_0000001917.1">
    <property type="protein sequence ID" value="TMUE_0000001917.1"/>
    <property type="gene ID" value="WBGene00297782"/>
</dbReference>
<feature type="region of interest" description="Disordered" evidence="1">
    <location>
        <begin position="1"/>
        <end position="28"/>
    </location>
</feature>
<name>A0A5S6Q4N1_TRIMR</name>
<dbReference type="PANTHER" id="PTHR47331">
    <property type="entry name" value="PHD-TYPE DOMAIN-CONTAINING PROTEIN"/>
    <property type="match status" value="1"/>
</dbReference>
<protein>
    <submittedName>
        <fullName evidence="3">CCHC-type domain-containing protein</fullName>
    </submittedName>
</protein>
<organism evidence="2 3">
    <name type="scientific">Trichuris muris</name>
    <name type="common">Mouse whipworm</name>
    <dbReference type="NCBI Taxonomy" id="70415"/>
    <lineage>
        <taxon>Eukaryota</taxon>
        <taxon>Metazoa</taxon>
        <taxon>Ecdysozoa</taxon>
        <taxon>Nematoda</taxon>
        <taxon>Enoplea</taxon>
        <taxon>Dorylaimia</taxon>
        <taxon>Trichinellida</taxon>
        <taxon>Trichuridae</taxon>
        <taxon>Trichuris</taxon>
    </lineage>
</organism>